<dbReference type="Proteomes" id="UP000636800">
    <property type="component" value="Chromosome 1"/>
</dbReference>
<dbReference type="AlphaFoldDB" id="A0A835S412"/>
<accession>A0A835S412</accession>
<comment type="caution">
    <text evidence="1">The sequence shown here is derived from an EMBL/GenBank/DDBJ whole genome shotgun (WGS) entry which is preliminary data.</text>
</comment>
<sequence length="146" mass="16509">MPNKNPPHSGALNLRAALEFGLLPRVNVSFVLRALTTESQLSPTSHVSRRSRRNASVLSGLHLIEGIHVLRVLYQIPCTRQPADPMCPHVHSTADPMARMTECRRKLVKLYWYKRPVFAEPLDSLISHNPSVIFSNQGIRKYSKAF</sequence>
<organism evidence="1 2">
    <name type="scientific">Vanilla planifolia</name>
    <name type="common">Vanilla</name>
    <dbReference type="NCBI Taxonomy" id="51239"/>
    <lineage>
        <taxon>Eukaryota</taxon>
        <taxon>Viridiplantae</taxon>
        <taxon>Streptophyta</taxon>
        <taxon>Embryophyta</taxon>
        <taxon>Tracheophyta</taxon>
        <taxon>Spermatophyta</taxon>
        <taxon>Magnoliopsida</taxon>
        <taxon>Liliopsida</taxon>
        <taxon>Asparagales</taxon>
        <taxon>Orchidaceae</taxon>
        <taxon>Vanilloideae</taxon>
        <taxon>Vanilleae</taxon>
        <taxon>Vanilla</taxon>
    </lineage>
</organism>
<proteinExistence type="predicted"/>
<name>A0A835S412_VANPL</name>
<gene>
    <name evidence="1" type="ORF">HPP92_001343</name>
</gene>
<evidence type="ECO:0000313" key="2">
    <source>
        <dbReference type="Proteomes" id="UP000636800"/>
    </source>
</evidence>
<evidence type="ECO:0000313" key="1">
    <source>
        <dbReference type="EMBL" id="KAG0496652.1"/>
    </source>
</evidence>
<reference evidence="1 2" key="1">
    <citation type="journal article" date="2020" name="Nat. Food">
        <title>A phased Vanilla planifolia genome enables genetic improvement of flavour and production.</title>
        <authorList>
            <person name="Hasing T."/>
            <person name="Tang H."/>
            <person name="Brym M."/>
            <person name="Khazi F."/>
            <person name="Huang T."/>
            <person name="Chambers A.H."/>
        </authorList>
    </citation>
    <scope>NUCLEOTIDE SEQUENCE [LARGE SCALE GENOMIC DNA]</scope>
    <source>
        <tissue evidence="1">Leaf</tissue>
    </source>
</reference>
<keyword evidence="2" id="KW-1185">Reference proteome</keyword>
<dbReference type="EMBL" id="JADCNL010000001">
    <property type="protein sequence ID" value="KAG0496652.1"/>
    <property type="molecule type" value="Genomic_DNA"/>
</dbReference>
<protein>
    <submittedName>
        <fullName evidence="1">Uncharacterized protein</fullName>
    </submittedName>
</protein>
<dbReference type="OrthoDB" id="1470350at2759"/>